<evidence type="ECO:0000313" key="1">
    <source>
        <dbReference type="EMBL" id="GAA2135637.1"/>
    </source>
</evidence>
<sequence>MSVLVTSHALVRLQEARLSQMDSRWSALQLLTASTTDRRSPARADHEVVFAANSWGPPVAPGDIGRIPFGQK</sequence>
<protein>
    <submittedName>
        <fullName evidence="1">Uncharacterized protein</fullName>
    </submittedName>
</protein>
<gene>
    <name evidence="1" type="ORF">GCM10009825_19980</name>
</gene>
<name>A0ABN2Z298_9MICC</name>
<dbReference type="Proteomes" id="UP001500102">
    <property type="component" value="Unassembled WGS sequence"/>
</dbReference>
<evidence type="ECO:0000313" key="2">
    <source>
        <dbReference type="Proteomes" id="UP001500102"/>
    </source>
</evidence>
<organism evidence="1 2">
    <name type="scientific">Arthrobacter humicola</name>
    <dbReference type="NCBI Taxonomy" id="409291"/>
    <lineage>
        <taxon>Bacteria</taxon>
        <taxon>Bacillati</taxon>
        <taxon>Actinomycetota</taxon>
        <taxon>Actinomycetes</taxon>
        <taxon>Micrococcales</taxon>
        <taxon>Micrococcaceae</taxon>
        <taxon>Arthrobacter</taxon>
    </lineage>
</organism>
<dbReference type="EMBL" id="BAAAQB010000029">
    <property type="protein sequence ID" value="GAA2135637.1"/>
    <property type="molecule type" value="Genomic_DNA"/>
</dbReference>
<reference evidence="1 2" key="1">
    <citation type="journal article" date="2019" name="Int. J. Syst. Evol. Microbiol.">
        <title>The Global Catalogue of Microorganisms (GCM) 10K type strain sequencing project: providing services to taxonomists for standard genome sequencing and annotation.</title>
        <authorList>
            <consortium name="The Broad Institute Genomics Platform"/>
            <consortium name="The Broad Institute Genome Sequencing Center for Infectious Disease"/>
            <person name="Wu L."/>
            <person name="Ma J."/>
        </authorList>
    </citation>
    <scope>NUCLEOTIDE SEQUENCE [LARGE SCALE GENOMIC DNA]</scope>
    <source>
        <strain evidence="1 2">JCM 15921</strain>
    </source>
</reference>
<accession>A0ABN2Z298</accession>
<proteinExistence type="predicted"/>
<keyword evidence="2" id="KW-1185">Reference proteome</keyword>
<comment type="caution">
    <text evidence="1">The sequence shown here is derived from an EMBL/GenBank/DDBJ whole genome shotgun (WGS) entry which is preliminary data.</text>
</comment>